<sequence>MDLIRATWGSDGQAQAQAQEQAPKEQARTRAGRTRTNKARGGAAERVAQNGEVRWDLHYWRVKAVEGSLRLSLSRLMRYVPGYLDLALAARQQTGSPCRTLRNQSLSSGGAPNNGDEDGNLRRGSWLEARVRTGIRYMAAYLLPLAALYRWSIAEPSAGASTGATEIQRRTPNGRRAPVEAGLALCTIIEVDDVKKWTDSEKEKDTKTESTLLTFRLKKIPTIGTRHHKTTVLIPRDGRLVPTKTAILREVVKIHKENRTESVGWDDDDWSRPAATPEISKRGKWGRLVDPLVPFGPVPSSPPAQVRILGPVQQLQSNQISNDAPFTSPTTRSRLTRRARATSDVAHSKETSATASSAQRSSFPTDGHSVRAAHSYLSAVMQLKMQMQMDATDRENDVPTRAVLSPAKITTVRCIAGGGNCNAHRQRPILTGLSWLEWLPHTSPFPDAWTGGSPFLVFGPAGISLPDESCQKLKFEGSTRQ</sequence>
<gene>
    <name evidence="2" type="ORF">CPLU01_08237</name>
</gene>
<keyword evidence="3" id="KW-1185">Reference proteome</keyword>
<proteinExistence type="predicted"/>
<reference evidence="2" key="1">
    <citation type="journal article" date="2020" name="Phytopathology">
        <title>Genome Sequence Resources of Colletotrichum truncatum, C. plurivorum, C. musicola, and C. sojae: Four Species Pathogenic to Soybean (Glycine max).</title>
        <authorList>
            <person name="Rogerio F."/>
            <person name="Boufleur T.R."/>
            <person name="Ciampi-Guillardi M."/>
            <person name="Sukno S.A."/>
            <person name="Thon M.R."/>
            <person name="Massola Junior N.S."/>
            <person name="Baroncelli R."/>
        </authorList>
    </citation>
    <scope>NUCLEOTIDE SEQUENCE</scope>
    <source>
        <strain evidence="2">LFN00145</strain>
    </source>
</reference>
<feature type="compositionally biased region" description="Polar residues" evidence="1">
    <location>
        <begin position="98"/>
        <end position="111"/>
    </location>
</feature>
<comment type="caution">
    <text evidence="2">The sequence shown here is derived from an EMBL/GenBank/DDBJ whole genome shotgun (WGS) entry which is preliminary data.</text>
</comment>
<dbReference type="AlphaFoldDB" id="A0A8H6KDT3"/>
<feature type="compositionally biased region" description="Polar residues" evidence="1">
    <location>
        <begin position="316"/>
        <end position="325"/>
    </location>
</feature>
<name>A0A8H6KDT3_9PEZI</name>
<protein>
    <submittedName>
        <fullName evidence="2">Uncharacterized protein</fullName>
    </submittedName>
</protein>
<organism evidence="2 3">
    <name type="scientific">Colletotrichum plurivorum</name>
    <dbReference type="NCBI Taxonomy" id="2175906"/>
    <lineage>
        <taxon>Eukaryota</taxon>
        <taxon>Fungi</taxon>
        <taxon>Dikarya</taxon>
        <taxon>Ascomycota</taxon>
        <taxon>Pezizomycotina</taxon>
        <taxon>Sordariomycetes</taxon>
        <taxon>Hypocreomycetidae</taxon>
        <taxon>Glomerellales</taxon>
        <taxon>Glomerellaceae</taxon>
        <taxon>Colletotrichum</taxon>
        <taxon>Colletotrichum orchidearum species complex</taxon>
    </lineage>
</organism>
<accession>A0A8H6KDT3</accession>
<evidence type="ECO:0000256" key="1">
    <source>
        <dbReference type="SAM" id="MobiDB-lite"/>
    </source>
</evidence>
<evidence type="ECO:0000313" key="2">
    <source>
        <dbReference type="EMBL" id="KAF6828911.1"/>
    </source>
</evidence>
<feature type="region of interest" description="Disordered" evidence="1">
    <location>
        <begin position="98"/>
        <end position="121"/>
    </location>
</feature>
<dbReference type="Proteomes" id="UP000654918">
    <property type="component" value="Unassembled WGS sequence"/>
</dbReference>
<feature type="region of interest" description="Disordered" evidence="1">
    <location>
        <begin position="316"/>
        <end position="367"/>
    </location>
</feature>
<dbReference type="EMBL" id="WIGO01000115">
    <property type="protein sequence ID" value="KAF6828911.1"/>
    <property type="molecule type" value="Genomic_DNA"/>
</dbReference>
<evidence type="ECO:0000313" key="3">
    <source>
        <dbReference type="Proteomes" id="UP000654918"/>
    </source>
</evidence>
<feature type="region of interest" description="Disordered" evidence="1">
    <location>
        <begin position="1"/>
        <end position="45"/>
    </location>
</feature>